<dbReference type="EMBL" id="BAAFRS010000166">
    <property type="protein sequence ID" value="GAB1223925.1"/>
    <property type="molecule type" value="Genomic_DNA"/>
</dbReference>
<sequence length="191" mass="22104">MLIFYIILLIICINTKAYDCTQSGNTFDDGFNNKTDTLCESTNNECSYYFTDDFTYSLKEAMECNSTDFNGIFTMTSSNDYWNAKTFNIQKHSQITLNGKFHTREEFNIGTNSKIIWNGSVSFQRLITFETTPSLNQPQLIIWYSNWIHLYKPTTSSTGQFEIQNPSGNKQCFDVMSFNNNNALDFDKNIK</sequence>
<protein>
    <recommendedName>
        <fullName evidence="4">Protein kinase domain containing protein</fullName>
    </recommendedName>
</protein>
<evidence type="ECO:0000313" key="2">
    <source>
        <dbReference type="EMBL" id="GAB1223925.1"/>
    </source>
</evidence>
<dbReference type="Proteomes" id="UP001628156">
    <property type="component" value="Unassembled WGS sequence"/>
</dbReference>
<evidence type="ECO:0000256" key="1">
    <source>
        <dbReference type="SAM" id="SignalP"/>
    </source>
</evidence>
<organism evidence="2 3">
    <name type="scientific">Entamoeba nuttalli</name>
    <dbReference type="NCBI Taxonomy" id="412467"/>
    <lineage>
        <taxon>Eukaryota</taxon>
        <taxon>Amoebozoa</taxon>
        <taxon>Evosea</taxon>
        <taxon>Archamoebae</taxon>
        <taxon>Mastigamoebida</taxon>
        <taxon>Entamoebidae</taxon>
        <taxon>Entamoeba</taxon>
    </lineage>
</organism>
<name>A0ABQ0DM37_9EUKA</name>
<proteinExistence type="predicted"/>
<evidence type="ECO:0008006" key="4">
    <source>
        <dbReference type="Google" id="ProtNLM"/>
    </source>
</evidence>
<keyword evidence="1" id="KW-0732">Signal</keyword>
<feature type="signal peptide" evidence="1">
    <location>
        <begin position="1"/>
        <end position="17"/>
    </location>
</feature>
<evidence type="ECO:0000313" key="3">
    <source>
        <dbReference type="Proteomes" id="UP001628156"/>
    </source>
</evidence>
<keyword evidence="3" id="KW-1185">Reference proteome</keyword>
<comment type="caution">
    <text evidence="2">The sequence shown here is derived from an EMBL/GenBank/DDBJ whole genome shotgun (WGS) entry which is preliminary data.</text>
</comment>
<feature type="chain" id="PRO_5045205229" description="Protein kinase domain containing protein" evidence="1">
    <location>
        <begin position="18"/>
        <end position="191"/>
    </location>
</feature>
<reference evidence="2 3" key="1">
    <citation type="journal article" date="2019" name="PLoS Negl. Trop. Dis.">
        <title>Whole genome sequencing of Entamoeba nuttalli reveals mammalian host-related molecular signatures and a novel octapeptide-repeat surface protein.</title>
        <authorList>
            <person name="Tanaka M."/>
            <person name="Makiuchi T."/>
            <person name="Komiyama T."/>
            <person name="Shiina T."/>
            <person name="Osaki K."/>
            <person name="Tachibana H."/>
        </authorList>
    </citation>
    <scope>NUCLEOTIDE SEQUENCE [LARGE SCALE GENOMIC DNA]</scope>
    <source>
        <strain evidence="2 3">P19-061405</strain>
    </source>
</reference>
<accession>A0ABQ0DM37</accession>
<gene>
    <name evidence="2" type="ORF">ENUP19_0166G0014</name>
</gene>